<dbReference type="InterPro" id="IPR036396">
    <property type="entry name" value="Cyt_P450_sf"/>
</dbReference>
<evidence type="ECO:0000256" key="3">
    <source>
        <dbReference type="ARBA" id="ARBA00010617"/>
    </source>
</evidence>
<keyword evidence="9" id="KW-0472">Membrane</keyword>
<evidence type="ECO:0000256" key="4">
    <source>
        <dbReference type="ARBA" id="ARBA00022617"/>
    </source>
</evidence>
<evidence type="ECO:0000256" key="2">
    <source>
        <dbReference type="ARBA" id="ARBA00004370"/>
    </source>
</evidence>
<sequence length="506" mass="58237">MVMAPYGSYWRNVRKMCTLELLSNVKINSFMSIRNEELDLLIEFVKEASGTVVDISAKVGSLNADMTCRMVFGKKYMDNEFDKRGFKAMIEEIMELAAAFNLADYIPQIASLDLQGLTKRMKTTAKVFDEFLEKVIDEHVQARDENRTKDFVDLMLSLMGSEDQTEYGMERDNIKAILLDMLAAAMDTSAAKHGIGLLDVDGRLAQTSFTFVDDEGSRKKVEEDVLRLYPQLAGLDTLLQEYPNLDQMEEYADRKQQLGKDLTQLRNAVRASYATGYLTDVFYRAVSKDLEYPNLDQMEEYADRKQQLGKDLTQLRNAVRASYATGYLTDVFYRAVSKGKLQRNKRHRRKEKMVQFAGRIGYQTYVFYVYGEFDLDHMFPLQTIKLDETSIDGVRNILNKLISFHNIGGLLMSFDQCYWNKINQYNYIEHGIGLLDADGRLAQTSFTFVDDEGSRKKVEEDVLRLYPQLAGLDTLLQEYPNLDQMEEYADRKQQLGKDLTQLRNAV</sequence>
<dbReference type="PANTHER" id="PTHR47943">
    <property type="entry name" value="CYTOCHROME P450 93A3-LIKE"/>
    <property type="match status" value="1"/>
</dbReference>
<dbReference type="SUPFAM" id="SSF48264">
    <property type="entry name" value="Cytochrome P450"/>
    <property type="match status" value="1"/>
</dbReference>
<dbReference type="Gene3D" id="1.10.630.10">
    <property type="entry name" value="Cytochrome P450"/>
    <property type="match status" value="1"/>
</dbReference>
<evidence type="ECO:0000256" key="5">
    <source>
        <dbReference type="ARBA" id="ARBA00022723"/>
    </source>
</evidence>
<keyword evidence="8" id="KW-0503">Monooxygenase</keyword>
<comment type="subcellular location">
    <subcellularLocation>
        <location evidence="2">Membrane</location>
    </subcellularLocation>
</comment>
<comment type="caution">
    <text evidence="10">The sequence shown here is derived from an EMBL/GenBank/DDBJ whole genome shotgun (WGS) entry which is preliminary data.</text>
</comment>
<evidence type="ECO:0000256" key="1">
    <source>
        <dbReference type="ARBA" id="ARBA00001971"/>
    </source>
</evidence>
<evidence type="ECO:0000256" key="7">
    <source>
        <dbReference type="ARBA" id="ARBA00023004"/>
    </source>
</evidence>
<keyword evidence="4" id="KW-0349">Heme</keyword>
<dbReference type="GO" id="GO:0016020">
    <property type="term" value="C:membrane"/>
    <property type="evidence" value="ECO:0007669"/>
    <property type="project" value="UniProtKB-SubCell"/>
</dbReference>
<evidence type="ECO:0000256" key="6">
    <source>
        <dbReference type="ARBA" id="ARBA00023002"/>
    </source>
</evidence>
<name>A0AA39VX15_ACESA</name>
<evidence type="ECO:0000256" key="8">
    <source>
        <dbReference type="ARBA" id="ARBA00023033"/>
    </source>
</evidence>
<dbReference type="AlphaFoldDB" id="A0AA39VX15"/>
<dbReference type="GO" id="GO:0020037">
    <property type="term" value="F:heme binding"/>
    <property type="evidence" value="ECO:0007669"/>
    <property type="project" value="InterPro"/>
</dbReference>
<dbReference type="GO" id="GO:0016705">
    <property type="term" value="F:oxidoreductase activity, acting on paired donors, with incorporation or reduction of molecular oxygen"/>
    <property type="evidence" value="ECO:0007669"/>
    <property type="project" value="InterPro"/>
</dbReference>
<evidence type="ECO:0000256" key="9">
    <source>
        <dbReference type="ARBA" id="ARBA00023136"/>
    </source>
</evidence>
<comment type="cofactor">
    <cofactor evidence="1">
        <name>heme</name>
        <dbReference type="ChEBI" id="CHEBI:30413"/>
    </cofactor>
</comment>
<evidence type="ECO:0000313" key="10">
    <source>
        <dbReference type="EMBL" id="KAK0595977.1"/>
    </source>
</evidence>
<gene>
    <name evidence="10" type="ORF">LWI29_011628</name>
</gene>
<organism evidence="10 11">
    <name type="scientific">Acer saccharum</name>
    <name type="common">Sugar maple</name>
    <dbReference type="NCBI Taxonomy" id="4024"/>
    <lineage>
        <taxon>Eukaryota</taxon>
        <taxon>Viridiplantae</taxon>
        <taxon>Streptophyta</taxon>
        <taxon>Embryophyta</taxon>
        <taxon>Tracheophyta</taxon>
        <taxon>Spermatophyta</taxon>
        <taxon>Magnoliopsida</taxon>
        <taxon>eudicotyledons</taxon>
        <taxon>Gunneridae</taxon>
        <taxon>Pentapetalae</taxon>
        <taxon>rosids</taxon>
        <taxon>malvids</taxon>
        <taxon>Sapindales</taxon>
        <taxon>Sapindaceae</taxon>
        <taxon>Hippocastanoideae</taxon>
        <taxon>Acereae</taxon>
        <taxon>Acer</taxon>
    </lineage>
</organism>
<accession>A0AA39VX15</accession>
<evidence type="ECO:0000313" key="11">
    <source>
        <dbReference type="Proteomes" id="UP001168877"/>
    </source>
</evidence>
<dbReference type="GO" id="GO:0005506">
    <property type="term" value="F:iron ion binding"/>
    <property type="evidence" value="ECO:0007669"/>
    <property type="project" value="InterPro"/>
</dbReference>
<keyword evidence="7" id="KW-0408">Iron</keyword>
<dbReference type="PANTHER" id="PTHR47943:SF2">
    <property type="entry name" value="CYTOCHROME P450"/>
    <property type="match status" value="1"/>
</dbReference>
<comment type="similarity">
    <text evidence="3">Belongs to the cytochrome P450 family.</text>
</comment>
<keyword evidence="6" id="KW-0560">Oxidoreductase</keyword>
<dbReference type="Pfam" id="PF00067">
    <property type="entry name" value="p450"/>
    <property type="match status" value="1"/>
</dbReference>
<dbReference type="InterPro" id="IPR001128">
    <property type="entry name" value="Cyt_P450"/>
</dbReference>
<dbReference type="Proteomes" id="UP001168877">
    <property type="component" value="Unassembled WGS sequence"/>
</dbReference>
<keyword evidence="11" id="KW-1185">Reference proteome</keyword>
<keyword evidence="5" id="KW-0479">Metal-binding</keyword>
<proteinExistence type="inferred from homology"/>
<protein>
    <submittedName>
        <fullName evidence="10">Uncharacterized protein</fullName>
    </submittedName>
</protein>
<dbReference type="GO" id="GO:0004497">
    <property type="term" value="F:monooxygenase activity"/>
    <property type="evidence" value="ECO:0007669"/>
    <property type="project" value="UniProtKB-KW"/>
</dbReference>
<reference evidence="10" key="1">
    <citation type="journal article" date="2022" name="Plant J.">
        <title>Strategies of tolerance reflected in two North American maple genomes.</title>
        <authorList>
            <person name="McEvoy S.L."/>
            <person name="Sezen U.U."/>
            <person name="Trouern-Trend A."/>
            <person name="McMahon S.M."/>
            <person name="Schaberg P.G."/>
            <person name="Yang J."/>
            <person name="Wegrzyn J.L."/>
            <person name="Swenson N.G."/>
        </authorList>
    </citation>
    <scope>NUCLEOTIDE SEQUENCE</scope>
    <source>
        <strain evidence="10">NS2018</strain>
    </source>
</reference>
<dbReference type="EMBL" id="JAUESC010000004">
    <property type="protein sequence ID" value="KAK0595977.1"/>
    <property type="molecule type" value="Genomic_DNA"/>
</dbReference>
<reference evidence="10" key="2">
    <citation type="submission" date="2023-06" db="EMBL/GenBank/DDBJ databases">
        <authorList>
            <person name="Swenson N.G."/>
            <person name="Wegrzyn J.L."/>
            <person name="Mcevoy S.L."/>
        </authorList>
    </citation>
    <scope>NUCLEOTIDE SEQUENCE</scope>
    <source>
        <strain evidence="10">NS2018</strain>
        <tissue evidence="10">Leaf</tissue>
    </source>
</reference>